<accession>A0A645BGN1</accession>
<organism evidence="1">
    <name type="scientific">bioreactor metagenome</name>
    <dbReference type="NCBI Taxonomy" id="1076179"/>
    <lineage>
        <taxon>unclassified sequences</taxon>
        <taxon>metagenomes</taxon>
        <taxon>ecological metagenomes</taxon>
    </lineage>
</organism>
<comment type="caution">
    <text evidence="1">The sequence shown here is derived from an EMBL/GenBank/DDBJ whole genome shotgun (WGS) entry which is preliminary data.</text>
</comment>
<reference evidence="1" key="1">
    <citation type="submission" date="2019-08" db="EMBL/GenBank/DDBJ databases">
        <authorList>
            <person name="Kucharzyk K."/>
            <person name="Murdoch R.W."/>
            <person name="Higgins S."/>
            <person name="Loffler F."/>
        </authorList>
    </citation>
    <scope>NUCLEOTIDE SEQUENCE</scope>
</reference>
<sequence>MVRVFAVELFDMQCNPRRTAQRGEELLHQLGVKRTDLLRGDARRVTQAAPAGEIDRAEHERFIHRQQFTAIAHDTAFFA</sequence>
<dbReference type="EMBL" id="VSSQ01019997">
    <property type="protein sequence ID" value="MPM64517.1"/>
    <property type="molecule type" value="Genomic_DNA"/>
</dbReference>
<dbReference type="AlphaFoldDB" id="A0A645BGN1"/>
<protein>
    <submittedName>
        <fullName evidence="1">Uncharacterized protein</fullName>
    </submittedName>
</protein>
<evidence type="ECO:0000313" key="1">
    <source>
        <dbReference type="EMBL" id="MPM64517.1"/>
    </source>
</evidence>
<gene>
    <name evidence="1" type="ORF">SDC9_111404</name>
</gene>
<proteinExistence type="predicted"/>
<name>A0A645BGN1_9ZZZZ</name>